<reference evidence="6 7" key="1">
    <citation type="submission" date="2015-09" db="EMBL/GenBank/DDBJ databases">
        <authorList>
            <consortium name="Pathogen Informatics"/>
        </authorList>
    </citation>
    <scope>NUCLEOTIDE SEQUENCE [LARGE SCALE GENOMIC DNA]</scope>
    <source>
        <strain evidence="6 7">2789STDY5834876</strain>
    </source>
</reference>
<feature type="compositionally biased region" description="Low complexity" evidence="3">
    <location>
        <begin position="74"/>
        <end position="97"/>
    </location>
</feature>
<feature type="domain" description="SLH" evidence="5">
    <location>
        <begin position="343"/>
        <end position="402"/>
    </location>
</feature>
<protein>
    <submittedName>
        <fullName evidence="6">Endoglucanase</fullName>
        <ecNumber evidence="6">3.2.1.4</ecNumber>
    </submittedName>
</protein>
<dbReference type="GO" id="GO:0003796">
    <property type="term" value="F:lysozyme activity"/>
    <property type="evidence" value="ECO:0007669"/>
    <property type="project" value="InterPro"/>
</dbReference>
<sequence length="528" mass="57287">MLKHIRRLIAAVLGIGMITLGAPVSGTISNAAAMGGDPIAQDIQNIDGSEPDGGYCEYTDNNVEKAAGDEAADNGADFAANSDQSTSENSGNSEGGEAQTEDGGKRENSWRYEDGSPIPGIELYAQHPNAWEKVNGVYVNNTGNIIVGAAKKGIDVSEHQGIIDWNKVKSDGIDFAILRCGYGDDYSYQDDAQWARNVSECEGLGIPYGVYIYSYATDITMAKSEAAHVLRLLRGHTPSYPVYLDMEDSSTAGVGTKMLGSIAKTFCDTISNAGYKTGIYANLDWWSRLLTDPVFNNSSWSKWVAQYNTTCDYSGNYDIWQCTSSGKVDGISGNVDLNFWMDDTLPFKDLSKDSWCYDAVYYMYWNGLMTGLNSTTFGASEKVSRGQFVTILYRMAGSPEVSYSPRFPDVKNNEFYTSGALWASSAGITTGYENGYFGPGDEITREQLAVMLNRYAKYRGYNVSAGGSLDQFPDGKMTSQFAMEAVKWAVGAGIISGNGDGSLAPGSSTDRAACATMLMRYMTGIEKR</sequence>
<dbReference type="STRING" id="39482.ERS852491_02176"/>
<evidence type="ECO:0000256" key="1">
    <source>
        <dbReference type="ARBA" id="ARBA00010646"/>
    </source>
</evidence>
<evidence type="ECO:0000313" key="7">
    <source>
        <dbReference type="Proteomes" id="UP000095544"/>
    </source>
</evidence>
<dbReference type="InterPro" id="IPR001119">
    <property type="entry name" value="SLH_dom"/>
</dbReference>
<dbReference type="GO" id="GO:0008810">
    <property type="term" value="F:cellulase activity"/>
    <property type="evidence" value="ECO:0007669"/>
    <property type="project" value="UniProtKB-EC"/>
</dbReference>
<feature type="chain" id="PRO_5039273420" evidence="4">
    <location>
        <begin position="23"/>
        <end position="528"/>
    </location>
</feature>
<feature type="compositionally biased region" description="Basic and acidic residues" evidence="3">
    <location>
        <begin position="102"/>
        <end position="113"/>
    </location>
</feature>
<dbReference type="Pfam" id="PF00395">
    <property type="entry name" value="SLH"/>
    <property type="match status" value="3"/>
</dbReference>
<comment type="similarity">
    <text evidence="1">Belongs to the glycosyl hydrolase 25 family.</text>
</comment>
<dbReference type="CDD" id="cd06414">
    <property type="entry name" value="GH25_LytC-like"/>
    <property type="match status" value="1"/>
</dbReference>
<evidence type="ECO:0000256" key="2">
    <source>
        <dbReference type="ARBA" id="ARBA00022737"/>
    </source>
</evidence>
<keyword evidence="6" id="KW-0326">Glycosidase</keyword>
<dbReference type="PROSITE" id="PS51904">
    <property type="entry name" value="GLYCOSYL_HYDROL_F25_2"/>
    <property type="match status" value="1"/>
</dbReference>
<dbReference type="InterPro" id="IPR017853">
    <property type="entry name" value="GH"/>
</dbReference>
<dbReference type="Gene3D" id="3.20.20.80">
    <property type="entry name" value="Glycosidases"/>
    <property type="match status" value="1"/>
</dbReference>
<name>A0A174EZ96_9FIRM</name>
<proteinExistence type="inferred from homology"/>
<dbReference type="EC" id="3.2.1.4" evidence="6"/>
<dbReference type="OrthoDB" id="9783374at2"/>
<dbReference type="GO" id="GO:0016998">
    <property type="term" value="P:cell wall macromolecule catabolic process"/>
    <property type="evidence" value="ECO:0007669"/>
    <property type="project" value="InterPro"/>
</dbReference>
<keyword evidence="4" id="KW-0732">Signal</keyword>
<keyword evidence="2" id="KW-0677">Repeat</keyword>
<evidence type="ECO:0000256" key="4">
    <source>
        <dbReference type="SAM" id="SignalP"/>
    </source>
</evidence>
<dbReference type="AlphaFoldDB" id="A0A174EZ96"/>
<feature type="domain" description="SLH" evidence="5">
    <location>
        <begin position="469"/>
        <end position="528"/>
    </location>
</feature>
<dbReference type="RefSeq" id="WP_055153061.1">
    <property type="nucleotide sequence ID" value="NZ_CYZU01000018.1"/>
</dbReference>
<dbReference type="Pfam" id="PF01183">
    <property type="entry name" value="Glyco_hydro_25"/>
    <property type="match status" value="1"/>
</dbReference>
<feature type="domain" description="SLH" evidence="5">
    <location>
        <begin position="403"/>
        <end position="466"/>
    </location>
</feature>
<evidence type="ECO:0000313" key="6">
    <source>
        <dbReference type="EMBL" id="CUO42791.1"/>
    </source>
</evidence>
<dbReference type="InterPro" id="IPR002053">
    <property type="entry name" value="Glyco_hydro_25"/>
</dbReference>
<dbReference type="GO" id="GO:0009253">
    <property type="term" value="P:peptidoglycan catabolic process"/>
    <property type="evidence" value="ECO:0007669"/>
    <property type="project" value="InterPro"/>
</dbReference>
<dbReference type="EMBL" id="CYZU01000018">
    <property type="protein sequence ID" value="CUO42791.1"/>
    <property type="molecule type" value="Genomic_DNA"/>
</dbReference>
<gene>
    <name evidence="6" type="ORF">ERS852491_02176</name>
</gene>
<feature type="signal peptide" evidence="4">
    <location>
        <begin position="1"/>
        <end position="22"/>
    </location>
</feature>
<accession>A0A174EZ96</accession>
<organism evidence="6 7">
    <name type="scientific">Faecalicatena contorta</name>
    <dbReference type="NCBI Taxonomy" id="39482"/>
    <lineage>
        <taxon>Bacteria</taxon>
        <taxon>Bacillati</taxon>
        <taxon>Bacillota</taxon>
        <taxon>Clostridia</taxon>
        <taxon>Lachnospirales</taxon>
        <taxon>Lachnospiraceae</taxon>
        <taxon>Faecalicatena</taxon>
    </lineage>
</organism>
<feature type="region of interest" description="Disordered" evidence="3">
    <location>
        <begin position="74"/>
        <end position="113"/>
    </location>
</feature>
<dbReference type="Proteomes" id="UP000095544">
    <property type="component" value="Unassembled WGS sequence"/>
</dbReference>
<dbReference type="PANTHER" id="PTHR34135">
    <property type="entry name" value="LYSOZYME"/>
    <property type="match status" value="1"/>
</dbReference>
<evidence type="ECO:0000256" key="3">
    <source>
        <dbReference type="SAM" id="MobiDB-lite"/>
    </source>
</evidence>
<dbReference type="SUPFAM" id="SSF51445">
    <property type="entry name" value="(Trans)glycosidases"/>
    <property type="match status" value="1"/>
</dbReference>
<keyword evidence="6" id="KW-0378">Hydrolase</keyword>
<evidence type="ECO:0000259" key="5">
    <source>
        <dbReference type="PROSITE" id="PS51272"/>
    </source>
</evidence>
<dbReference type="PANTHER" id="PTHR34135:SF2">
    <property type="entry name" value="LYSOZYME"/>
    <property type="match status" value="1"/>
</dbReference>
<dbReference type="GO" id="GO:0016052">
    <property type="term" value="P:carbohydrate catabolic process"/>
    <property type="evidence" value="ECO:0007669"/>
    <property type="project" value="TreeGrafter"/>
</dbReference>
<dbReference type="PROSITE" id="PS51272">
    <property type="entry name" value="SLH"/>
    <property type="match status" value="3"/>
</dbReference>